<proteinExistence type="inferred from homology"/>
<keyword evidence="2" id="KW-0285">Flavoprotein</keyword>
<keyword evidence="4 7" id="KW-0560">Oxidoreductase</keyword>
<dbReference type="InterPro" id="IPR036188">
    <property type="entry name" value="FAD/NAD-bd_sf"/>
</dbReference>
<sequence length="409" mass="46236">MMTSISLPQSPHLKRCEVLIIGGGIVGFTLARELIARGTRRLIIIEKESDIALHASGRNSGVLHAGVYYPPESLKAKLCLKGNKLMRQFCEAHQLYLNPSGKVIVTRQPEELPVLLELERRAKTNGANVEIIDEKQTAEIEPYAKTTEKALYSKDTVIVDPKQIMRCLLKELQATGHVDILFQTQFLSRMNKNTVKTTNGTIQFDLLINAAGAYADRVAHEFSVGQNYSFIPFKGIYKKLRPDCSHLVHGNIYPVPNIQNPFLGVHFTKSASGDVYLGPTAIPAFGRENYGLLKGIGSEALKIAFQNLILFMHNPKFRKVAMTEPFKYIKKFFFEDAKKLVKQLKPEWLMPTYKVGLRPQLVNWQTKELMMDFVIERNENTMHILNAISPAFTSSMAFADYVIQRYVSL</sequence>
<dbReference type="HOGENOM" id="CLU_024775_0_1_6"/>
<dbReference type="KEGG" id="cbd:CBUD_0069"/>
<dbReference type="Gene3D" id="3.30.9.10">
    <property type="entry name" value="D-Amino Acid Oxidase, subunit A, domain 2"/>
    <property type="match status" value="1"/>
</dbReference>
<keyword evidence="3" id="KW-0274">FAD</keyword>
<evidence type="ECO:0000313" key="8">
    <source>
        <dbReference type="Proteomes" id="UP000008555"/>
    </source>
</evidence>
<evidence type="ECO:0000256" key="2">
    <source>
        <dbReference type="ARBA" id="ARBA00022630"/>
    </source>
</evidence>
<accession>A9KF11</accession>
<feature type="domain" description="FAD dependent oxidoreductase" evidence="6">
    <location>
        <begin position="18"/>
        <end position="404"/>
    </location>
</feature>
<evidence type="ECO:0000256" key="5">
    <source>
        <dbReference type="ARBA" id="ARBA00037941"/>
    </source>
</evidence>
<evidence type="ECO:0000259" key="6">
    <source>
        <dbReference type="Pfam" id="PF01266"/>
    </source>
</evidence>
<evidence type="ECO:0000313" key="7">
    <source>
        <dbReference type="EMBL" id="ABS78521.2"/>
    </source>
</evidence>
<dbReference type="InterPro" id="IPR006076">
    <property type="entry name" value="FAD-dep_OxRdtase"/>
</dbReference>
<evidence type="ECO:0000256" key="3">
    <source>
        <dbReference type="ARBA" id="ARBA00022827"/>
    </source>
</evidence>
<dbReference type="EC" id="1.2.1.19" evidence="7"/>
<dbReference type="SUPFAM" id="SSF51905">
    <property type="entry name" value="FAD/NAD(P)-binding domain"/>
    <property type="match status" value="1"/>
</dbReference>
<protein>
    <submittedName>
        <fullName evidence="7">Aminobutyraldehyde dehydrogenase</fullName>
        <ecNumber evidence="7">1.2.1.19</ecNumber>
    </submittedName>
</protein>
<dbReference type="PANTHER" id="PTHR43104">
    <property type="entry name" value="L-2-HYDROXYGLUTARATE DEHYDROGENASE, MITOCHONDRIAL"/>
    <property type="match status" value="1"/>
</dbReference>
<dbReference type="PANTHER" id="PTHR43104:SF2">
    <property type="entry name" value="L-2-HYDROXYGLUTARATE DEHYDROGENASE, MITOCHONDRIAL"/>
    <property type="match status" value="1"/>
</dbReference>
<evidence type="ECO:0000256" key="4">
    <source>
        <dbReference type="ARBA" id="ARBA00023002"/>
    </source>
</evidence>
<dbReference type="GO" id="GO:0005737">
    <property type="term" value="C:cytoplasm"/>
    <property type="evidence" value="ECO:0007669"/>
    <property type="project" value="TreeGrafter"/>
</dbReference>
<name>A9KF11_COXBN</name>
<dbReference type="Gene3D" id="3.50.50.60">
    <property type="entry name" value="FAD/NAD(P)-binding domain"/>
    <property type="match status" value="1"/>
</dbReference>
<dbReference type="GO" id="GO:0019145">
    <property type="term" value="F:aminobutyraldehyde dehydrogenase (NAD+) activity"/>
    <property type="evidence" value="ECO:0007669"/>
    <property type="project" value="UniProtKB-EC"/>
</dbReference>
<dbReference type="Proteomes" id="UP000008555">
    <property type="component" value="Chromosome"/>
</dbReference>
<dbReference type="Pfam" id="PF01266">
    <property type="entry name" value="DAO"/>
    <property type="match status" value="1"/>
</dbReference>
<comment type="similarity">
    <text evidence="5">Belongs to the L2HGDH family.</text>
</comment>
<comment type="cofactor">
    <cofactor evidence="1">
        <name>FAD</name>
        <dbReference type="ChEBI" id="CHEBI:57692"/>
    </cofactor>
</comment>
<evidence type="ECO:0000256" key="1">
    <source>
        <dbReference type="ARBA" id="ARBA00001974"/>
    </source>
</evidence>
<dbReference type="NCBIfam" id="NF008726">
    <property type="entry name" value="PRK11728.1"/>
    <property type="match status" value="1"/>
</dbReference>
<dbReference type="GO" id="GO:0047545">
    <property type="term" value="F:(S)-2-hydroxyglutarate dehydrogenase activity"/>
    <property type="evidence" value="ECO:0007669"/>
    <property type="project" value="TreeGrafter"/>
</dbReference>
<reference evidence="7 8" key="1">
    <citation type="journal article" date="2009" name="Infect. Immun.">
        <title>Comparative genomics reveal extensive transposon-mediated genomic plasticity and diversity among potential effector proteins within the genus Coxiella.</title>
        <authorList>
            <person name="Beare P.A."/>
            <person name="Unsworth N."/>
            <person name="Andoh M."/>
            <person name="Voth D.E."/>
            <person name="Omsland A."/>
            <person name="Gilk S.D."/>
            <person name="Williams K.P."/>
            <person name="Sobral B.W."/>
            <person name="Kupko J.J.III."/>
            <person name="Porcella S.F."/>
            <person name="Samuel J.E."/>
            <person name="Heinzen R.A."/>
        </authorList>
    </citation>
    <scope>NUCLEOTIDE SEQUENCE [LARGE SCALE GENOMIC DNA]</scope>
    <source>
        <strain evidence="7 8">Dugway 5J108-111</strain>
    </source>
</reference>
<dbReference type="EMBL" id="CP000733">
    <property type="protein sequence ID" value="ABS78521.2"/>
    <property type="molecule type" value="Genomic_DNA"/>
</dbReference>
<gene>
    <name evidence="7" type="ordered locus">CBUD_0069</name>
</gene>
<organism evidence="7 8">
    <name type="scientific">Coxiella burnetii (strain Dugway 5J108-111)</name>
    <dbReference type="NCBI Taxonomy" id="434922"/>
    <lineage>
        <taxon>Bacteria</taxon>
        <taxon>Pseudomonadati</taxon>
        <taxon>Pseudomonadota</taxon>
        <taxon>Gammaproteobacteria</taxon>
        <taxon>Legionellales</taxon>
        <taxon>Coxiellaceae</taxon>
        <taxon>Coxiella</taxon>
    </lineage>
</organism>
<dbReference type="AlphaFoldDB" id="A9KF11"/>